<feature type="compositionally biased region" description="Basic and acidic residues" evidence="1">
    <location>
        <begin position="126"/>
        <end position="137"/>
    </location>
</feature>
<dbReference type="AlphaFoldDB" id="A0A6J8EC76"/>
<feature type="compositionally biased region" description="Acidic residues" evidence="1">
    <location>
        <begin position="112"/>
        <end position="125"/>
    </location>
</feature>
<proteinExistence type="predicted"/>
<dbReference type="Proteomes" id="UP000507470">
    <property type="component" value="Unassembled WGS sequence"/>
</dbReference>
<keyword evidence="3" id="KW-1185">Reference proteome</keyword>
<dbReference type="OrthoDB" id="5973657at2759"/>
<evidence type="ECO:0000313" key="3">
    <source>
        <dbReference type="Proteomes" id="UP000507470"/>
    </source>
</evidence>
<dbReference type="PANTHER" id="PTHR31751">
    <property type="entry name" value="SI:CH211-108C17.2-RELATED-RELATED"/>
    <property type="match status" value="1"/>
</dbReference>
<feature type="region of interest" description="Disordered" evidence="1">
    <location>
        <begin position="20"/>
        <end position="60"/>
    </location>
</feature>
<dbReference type="EMBL" id="CACVKT020008819">
    <property type="protein sequence ID" value="CAC5417897.1"/>
    <property type="molecule type" value="Genomic_DNA"/>
</dbReference>
<organism evidence="2 3">
    <name type="scientific">Mytilus coruscus</name>
    <name type="common">Sea mussel</name>
    <dbReference type="NCBI Taxonomy" id="42192"/>
    <lineage>
        <taxon>Eukaryota</taxon>
        <taxon>Metazoa</taxon>
        <taxon>Spiralia</taxon>
        <taxon>Lophotrochozoa</taxon>
        <taxon>Mollusca</taxon>
        <taxon>Bivalvia</taxon>
        <taxon>Autobranchia</taxon>
        <taxon>Pteriomorphia</taxon>
        <taxon>Mytilida</taxon>
        <taxon>Mytiloidea</taxon>
        <taxon>Mytilidae</taxon>
        <taxon>Mytilinae</taxon>
        <taxon>Mytilus</taxon>
    </lineage>
</organism>
<reference evidence="2 3" key="1">
    <citation type="submission" date="2020-06" db="EMBL/GenBank/DDBJ databases">
        <authorList>
            <person name="Li R."/>
            <person name="Bekaert M."/>
        </authorList>
    </citation>
    <scope>NUCLEOTIDE SEQUENCE [LARGE SCALE GENOMIC DNA]</scope>
    <source>
        <strain evidence="3">wild</strain>
    </source>
</reference>
<evidence type="ECO:0000313" key="2">
    <source>
        <dbReference type="EMBL" id="CAC5417897.1"/>
    </source>
</evidence>
<feature type="region of interest" description="Disordered" evidence="1">
    <location>
        <begin position="95"/>
        <end position="143"/>
    </location>
</feature>
<sequence>MCVEESWTIAPIGPNQFDIQSYNQAVPHTTPPPSPKSVKHRKCQSYLRPQQRTRKHQTDLKITQPSATYSTIATQTDDDITKCTCTSIVTSTTNINSAQNSDDDEVYSHADSDEDYQPSDDDQSSDDNRDEKDDHKNYRLNAKATPEEQKQFLVSESALAELLSVCRYFSSEAVPVIQVSRGGDARCDSPGYSAKYGSYTLMDLQTKKILDFQLIQSNEVKDSTHMELEGLKRALGFLKDYVNIKEVVTDRHSSIKKYMRISQAKGVSKKLEAAAKKSGGKDIRPWIKSIVNHIYWISSSCGMDGDLKAA</sequence>
<evidence type="ECO:0000256" key="1">
    <source>
        <dbReference type="SAM" id="MobiDB-lite"/>
    </source>
</evidence>
<name>A0A6J8EC76_MYTCO</name>
<protein>
    <submittedName>
        <fullName evidence="2">Uncharacterized protein</fullName>
    </submittedName>
</protein>
<accession>A0A6J8EC76</accession>
<dbReference type="PANTHER" id="PTHR31751:SF42">
    <property type="entry name" value="PROTEIN CBG10204"/>
    <property type="match status" value="1"/>
</dbReference>
<gene>
    <name evidence="2" type="ORF">MCOR_50371</name>
</gene>